<keyword evidence="1" id="KW-0472">Membrane</keyword>
<organism evidence="2 3">
    <name type="scientific">Mariniblastus fucicola</name>
    <dbReference type="NCBI Taxonomy" id="980251"/>
    <lineage>
        <taxon>Bacteria</taxon>
        <taxon>Pseudomonadati</taxon>
        <taxon>Planctomycetota</taxon>
        <taxon>Planctomycetia</taxon>
        <taxon>Pirellulales</taxon>
        <taxon>Pirellulaceae</taxon>
        <taxon>Mariniblastus</taxon>
    </lineage>
</organism>
<accession>A0A5B9PKM6</accession>
<keyword evidence="1" id="KW-0812">Transmembrane</keyword>
<gene>
    <name evidence="2" type="ORF">MFFC18_51960</name>
</gene>
<evidence type="ECO:0000313" key="3">
    <source>
        <dbReference type="Proteomes" id="UP000322214"/>
    </source>
</evidence>
<feature type="transmembrane region" description="Helical" evidence="1">
    <location>
        <begin position="146"/>
        <end position="173"/>
    </location>
</feature>
<keyword evidence="1" id="KW-1133">Transmembrane helix</keyword>
<reference evidence="2 3" key="1">
    <citation type="submission" date="2019-08" db="EMBL/GenBank/DDBJ databases">
        <title>Deep-cultivation of Planctomycetes and their phenomic and genomic characterization uncovers novel biology.</title>
        <authorList>
            <person name="Wiegand S."/>
            <person name="Jogler M."/>
            <person name="Boedeker C."/>
            <person name="Pinto D."/>
            <person name="Vollmers J."/>
            <person name="Rivas-Marin E."/>
            <person name="Kohn T."/>
            <person name="Peeters S.H."/>
            <person name="Heuer A."/>
            <person name="Rast P."/>
            <person name="Oberbeckmann S."/>
            <person name="Bunk B."/>
            <person name="Jeske O."/>
            <person name="Meyerdierks A."/>
            <person name="Storesund J.E."/>
            <person name="Kallscheuer N."/>
            <person name="Luecker S."/>
            <person name="Lage O.M."/>
            <person name="Pohl T."/>
            <person name="Merkel B.J."/>
            <person name="Hornburger P."/>
            <person name="Mueller R.-W."/>
            <person name="Bruemmer F."/>
            <person name="Labrenz M."/>
            <person name="Spormann A.M."/>
            <person name="Op den Camp H."/>
            <person name="Overmann J."/>
            <person name="Amann R."/>
            <person name="Jetten M.S.M."/>
            <person name="Mascher T."/>
            <person name="Medema M.H."/>
            <person name="Devos D.P."/>
            <person name="Kaster A.-K."/>
            <person name="Ovreas L."/>
            <person name="Rohde M."/>
            <person name="Galperin M.Y."/>
            <person name="Jogler C."/>
        </authorList>
    </citation>
    <scope>NUCLEOTIDE SEQUENCE [LARGE SCALE GENOMIC DNA]</scope>
    <source>
        <strain evidence="2 3">FC18</strain>
    </source>
</reference>
<dbReference type="InterPro" id="IPR007395">
    <property type="entry name" value="Zn_peptidase_2"/>
</dbReference>
<dbReference type="PANTHER" id="PTHR36434">
    <property type="entry name" value="MEMBRANE PROTEASE YUGP-RELATED"/>
    <property type="match status" value="1"/>
</dbReference>
<name>A0A5B9PKM6_9BACT</name>
<dbReference type="OrthoDB" id="9784298at2"/>
<dbReference type="KEGG" id="mff:MFFC18_51960"/>
<dbReference type="EMBL" id="CP042912">
    <property type="protein sequence ID" value="QEG25272.1"/>
    <property type="molecule type" value="Genomic_DNA"/>
</dbReference>
<dbReference type="PANTHER" id="PTHR36434:SF1">
    <property type="entry name" value="MEMBRANE PROTEASE YUGP-RELATED"/>
    <property type="match status" value="1"/>
</dbReference>
<feature type="transmembrane region" description="Helical" evidence="1">
    <location>
        <begin position="13"/>
        <end position="32"/>
    </location>
</feature>
<dbReference type="RefSeq" id="WP_075085773.1">
    <property type="nucleotide sequence ID" value="NZ_CP042912.1"/>
</dbReference>
<proteinExistence type="predicted"/>
<dbReference type="Pfam" id="PF04298">
    <property type="entry name" value="Zn_peptidase_2"/>
    <property type="match status" value="1"/>
</dbReference>
<sequence>MNPLLLGFMNLEYLLMVLLPGMLLSGGASWLVRTRFAKYSKIPSTRGYTGQMAAQRLLDFAGITDVKVVRVDGVLTDHYNPSTKQLALSSAVFDRTSVAAIGVATHEAGHAIQHATGYYPLKWRSAIVPVANIGTKFGTYGMMIGLAILAAGSAFGTTVFMVGALAFLMFVLFQLVTLPVEFNASNRAKRLVVEAGIVGEQEREGIDKVLGAAAMTYVAAFVSSLLTLIYFLMKSGLLNGSRQRGF</sequence>
<evidence type="ECO:0000256" key="1">
    <source>
        <dbReference type="SAM" id="Phobius"/>
    </source>
</evidence>
<dbReference type="AlphaFoldDB" id="A0A5B9PKM6"/>
<feature type="transmembrane region" description="Helical" evidence="1">
    <location>
        <begin position="209"/>
        <end position="233"/>
    </location>
</feature>
<evidence type="ECO:0000313" key="2">
    <source>
        <dbReference type="EMBL" id="QEG25272.1"/>
    </source>
</evidence>
<protein>
    <submittedName>
        <fullName evidence="2">Neutral zinc metallopeptidase</fullName>
    </submittedName>
</protein>
<keyword evidence="3" id="KW-1185">Reference proteome</keyword>
<dbReference type="Proteomes" id="UP000322214">
    <property type="component" value="Chromosome"/>
</dbReference>